<dbReference type="PANTHER" id="PTHR24096">
    <property type="entry name" value="LONG-CHAIN-FATTY-ACID--COA LIGASE"/>
    <property type="match status" value="1"/>
</dbReference>
<dbReference type="PANTHER" id="PTHR24096:SF422">
    <property type="entry name" value="BCDNA.GH02901"/>
    <property type="match status" value="1"/>
</dbReference>
<dbReference type="VEuPathDB" id="VectorBase:ISCW010132"/>
<keyword evidence="2" id="KW-0576">Peroxisome</keyword>
<dbReference type="GO" id="GO:0016491">
    <property type="term" value="F:oxidoreductase activity"/>
    <property type="evidence" value="ECO:0007669"/>
    <property type="project" value="UniProtKB-KW"/>
</dbReference>
<dbReference type="HOGENOM" id="CLU_000022_17_0_1"/>
<dbReference type="OrthoDB" id="6504669at2759"/>
<protein>
    <submittedName>
        <fullName evidence="5 6">Acyl-CoA synthetase, putative</fullName>
        <ecNumber evidence="5">1.13.12.7</ecNumber>
    </submittedName>
</protein>
<dbReference type="EMBL" id="ABJB011084285">
    <property type="status" value="NOT_ANNOTATED_CDS"/>
    <property type="molecule type" value="Genomic_DNA"/>
</dbReference>
<gene>
    <name evidence="6" type="primary">8034936</name>
    <name evidence="5" type="ORF">IscW_ISCW010132</name>
</gene>
<dbReference type="Gene3D" id="3.40.50.980">
    <property type="match status" value="1"/>
</dbReference>
<dbReference type="Gene3D" id="3.30.300.30">
    <property type="match status" value="1"/>
</dbReference>
<dbReference type="InterPro" id="IPR000873">
    <property type="entry name" value="AMP-dep_synth/lig_dom"/>
</dbReference>
<sequence length="264" mass="29379">MLRTGTRFDTVRNISVAGTTLNESVARRFRTAFKNVNLINSYSQTEACGVLCFSHEPGGSAQFVGFPAPMVDLKFIDVETGKKVGPNEPGELCYKIPSVMRSYYKNPKKMAQFIDDDGWCHSGDLAYYGEDGSVYLVERMENLITCMGMPVIPAELENLLLSDHDDITEVAVVGLPHQKYGQVAAAFIALNKPHRLPENSTREMFLNTLLANCPMHKHPHGGIYLIDCLPKKPNGKVDQEALKAYALSYDDGKHQELKMSEAYP</sequence>
<dbReference type="Proteomes" id="UP000001555">
    <property type="component" value="Unassembled WGS sequence"/>
</dbReference>
<dbReference type="Gene3D" id="2.30.38.10">
    <property type="entry name" value="Luciferase, Domain 3"/>
    <property type="match status" value="1"/>
</dbReference>
<name>B7Q2I1_IXOSC</name>
<evidence type="ECO:0000256" key="1">
    <source>
        <dbReference type="ARBA" id="ARBA00004275"/>
    </source>
</evidence>
<dbReference type="InParanoid" id="B7Q2I1"/>
<feature type="domain" description="AMP-binding enzyme C-terminal" evidence="4">
    <location>
        <begin position="156"/>
        <end position="236"/>
    </location>
</feature>
<evidence type="ECO:0000313" key="6">
    <source>
        <dbReference type="EnsemblMetazoa" id="ISCW010132-PA"/>
    </source>
</evidence>
<dbReference type="GO" id="GO:0005777">
    <property type="term" value="C:peroxisome"/>
    <property type="evidence" value="ECO:0007669"/>
    <property type="project" value="UniProtKB-SubCell"/>
</dbReference>
<dbReference type="SUPFAM" id="SSF56801">
    <property type="entry name" value="Acetyl-CoA synthetase-like"/>
    <property type="match status" value="1"/>
</dbReference>
<evidence type="ECO:0000259" key="3">
    <source>
        <dbReference type="Pfam" id="PF00501"/>
    </source>
</evidence>
<dbReference type="InterPro" id="IPR045851">
    <property type="entry name" value="AMP-bd_C_sf"/>
</dbReference>
<reference evidence="6" key="2">
    <citation type="submission" date="2020-05" db="UniProtKB">
        <authorList>
            <consortium name="EnsemblMetazoa"/>
        </authorList>
    </citation>
    <scope>IDENTIFICATION</scope>
    <source>
        <strain evidence="6">wikel</strain>
    </source>
</reference>
<evidence type="ECO:0000313" key="7">
    <source>
        <dbReference type="Proteomes" id="UP000001555"/>
    </source>
</evidence>
<dbReference type="EMBL" id="ABJB010239146">
    <property type="status" value="NOT_ANNOTATED_CDS"/>
    <property type="molecule type" value="Genomic_DNA"/>
</dbReference>
<dbReference type="InterPro" id="IPR025110">
    <property type="entry name" value="AMP-bd_C"/>
</dbReference>
<dbReference type="EMBL" id="DS844491">
    <property type="protein sequence ID" value="EEC13053.1"/>
    <property type="molecule type" value="Genomic_DNA"/>
</dbReference>
<keyword evidence="7" id="KW-1185">Reference proteome</keyword>
<dbReference type="STRING" id="6945.B7Q2I1"/>
<dbReference type="Pfam" id="PF13193">
    <property type="entry name" value="AMP-binding_C"/>
    <property type="match status" value="1"/>
</dbReference>
<reference evidence="5 7" key="1">
    <citation type="submission" date="2008-03" db="EMBL/GenBank/DDBJ databases">
        <title>Annotation of Ixodes scapularis.</title>
        <authorList>
            <consortium name="Ixodes scapularis Genome Project Consortium"/>
            <person name="Caler E."/>
            <person name="Hannick L.I."/>
            <person name="Bidwell S."/>
            <person name="Joardar V."/>
            <person name="Thiagarajan M."/>
            <person name="Amedeo P."/>
            <person name="Galinsky K.J."/>
            <person name="Schobel S."/>
            <person name="Inman J."/>
            <person name="Hostetler J."/>
            <person name="Miller J."/>
            <person name="Hammond M."/>
            <person name="Megy K."/>
            <person name="Lawson D."/>
            <person name="Kodira C."/>
            <person name="Sutton G."/>
            <person name="Meyer J."/>
            <person name="Hill C.A."/>
            <person name="Birren B."/>
            <person name="Nene V."/>
            <person name="Collins F."/>
            <person name="Alarcon-Chaidez F."/>
            <person name="Wikel S."/>
            <person name="Strausberg R."/>
        </authorList>
    </citation>
    <scope>NUCLEOTIDE SEQUENCE [LARGE SCALE GENOMIC DNA]</scope>
    <source>
        <strain evidence="7">Wikel</strain>
        <strain evidence="5">Wikel colony</strain>
    </source>
</reference>
<dbReference type="VEuPathDB" id="VectorBase:ISCP_014534"/>
<dbReference type="EMBL" id="ABJB010928264">
    <property type="status" value="NOT_ANNOTATED_CDS"/>
    <property type="molecule type" value="Genomic_DNA"/>
</dbReference>
<dbReference type="EC" id="1.13.12.7" evidence="5"/>
<evidence type="ECO:0000259" key="4">
    <source>
        <dbReference type="Pfam" id="PF13193"/>
    </source>
</evidence>
<dbReference type="Pfam" id="PF00501">
    <property type="entry name" value="AMP-binding"/>
    <property type="match status" value="1"/>
</dbReference>
<organism>
    <name type="scientific">Ixodes scapularis</name>
    <name type="common">Black-legged tick</name>
    <name type="synonym">Deer tick</name>
    <dbReference type="NCBI Taxonomy" id="6945"/>
    <lineage>
        <taxon>Eukaryota</taxon>
        <taxon>Metazoa</taxon>
        <taxon>Ecdysozoa</taxon>
        <taxon>Arthropoda</taxon>
        <taxon>Chelicerata</taxon>
        <taxon>Arachnida</taxon>
        <taxon>Acari</taxon>
        <taxon>Parasitiformes</taxon>
        <taxon>Ixodida</taxon>
        <taxon>Ixodoidea</taxon>
        <taxon>Ixodidae</taxon>
        <taxon>Ixodinae</taxon>
        <taxon>Ixodes</taxon>
    </lineage>
</organism>
<comment type="subcellular location">
    <subcellularLocation>
        <location evidence="1">Peroxisome</location>
    </subcellularLocation>
</comment>
<feature type="domain" description="AMP-dependent synthetase/ligase" evidence="3">
    <location>
        <begin position="7"/>
        <end position="104"/>
    </location>
</feature>
<keyword evidence="5" id="KW-0560">Oxidoreductase</keyword>
<dbReference type="VEuPathDB" id="VectorBase:ISCI010132"/>
<dbReference type="EnsemblMetazoa" id="ISCW010132-RA">
    <property type="protein sequence ID" value="ISCW010132-PA"/>
    <property type="gene ID" value="ISCW010132"/>
</dbReference>
<evidence type="ECO:0000256" key="2">
    <source>
        <dbReference type="ARBA" id="ARBA00023140"/>
    </source>
</evidence>
<dbReference type="PaxDb" id="6945-B7Q2I1"/>
<dbReference type="EMBL" id="ABJB010797185">
    <property type="status" value="NOT_ANNOTATED_CDS"/>
    <property type="molecule type" value="Genomic_DNA"/>
</dbReference>
<dbReference type="GO" id="GO:0016405">
    <property type="term" value="F:CoA-ligase activity"/>
    <property type="evidence" value="ECO:0000318"/>
    <property type="project" value="GO_Central"/>
</dbReference>
<proteinExistence type="predicted"/>
<accession>B7Q2I1</accession>
<dbReference type="AlphaFoldDB" id="B7Q2I1"/>
<evidence type="ECO:0000313" key="5">
    <source>
        <dbReference type="EMBL" id="EEC13053.1"/>
    </source>
</evidence>